<evidence type="ECO:0000313" key="26">
    <source>
        <dbReference type="EMBL" id="KAK7794025.1"/>
    </source>
</evidence>
<dbReference type="Gene3D" id="3.90.79.10">
    <property type="entry name" value="Nucleoside Triphosphate Pyrophosphohydrolase"/>
    <property type="match status" value="1"/>
</dbReference>
<evidence type="ECO:0000256" key="3">
    <source>
        <dbReference type="ARBA" id="ARBA00005582"/>
    </source>
</evidence>
<dbReference type="Proteomes" id="UP001378592">
    <property type="component" value="Unassembled WGS sequence"/>
</dbReference>
<evidence type="ECO:0000256" key="16">
    <source>
        <dbReference type="ARBA" id="ARBA00030634"/>
    </source>
</evidence>
<dbReference type="EMBL" id="JAZDUA010000880">
    <property type="protein sequence ID" value="KAK7788961.1"/>
    <property type="molecule type" value="Genomic_DNA"/>
</dbReference>
<dbReference type="InterPro" id="IPR015797">
    <property type="entry name" value="NUDIX_hydrolase-like_dom_sf"/>
</dbReference>
<comment type="catalytic activity">
    <reaction evidence="12">
        <text>2-oxo-ATP + H2O = 2-oxo-AMP + diphosphate + H(+)</text>
        <dbReference type="Rhea" id="RHEA:67392"/>
        <dbReference type="ChEBI" id="CHEBI:15377"/>
        <dbReference type="ChEBI" id="CHEBI:15378"/>
        <dbReference type="ChEBI" id="CHEBI:33019"/>
        <dbReference type="ChEBI" id="CHEBI:71395"/>
        <dbReference type="ChEBI" id="CHEBI:172878"/>
    </reaction>
    <physiologicalReaction direction="left-to-right" evidence="12">
        <dbReference type="Rhea" id="RHEA:67393"/>
    </physiologicalReaction>
</comment>
<accession>A0AAN9YY31</accession>
<evidence type="ECO:0000256" key="18">
    <source>
        <dbReference type="ARBA" id="ARBA00031927"/>
    </source>
</evidence>
<keyword evidence="6" id="KW-0378">Hydrolase</keyword>
<evidence type="ECO:0000256" key="8">
    <source>
        <dbReference type="ARBA" id="ARBA00023242"/>
    </source>
</evidence>
<comment type="caution">
    <text evidence="25">The sequence shown here is derived from an EMBL/GenBank/DDBJ whole genome shotgun (WGS) entry which is preliminary data.</text>
</comment>
<comment type="catalytic activity">
    <reaction evidence="20">
        <text>N(6)-methyl-ATP + H2O = N(6)-methyl-AMP + diphosphate + H(+)</text>
        <dbReference type="Rhea" id="RHEA:67608"/>
        <dbReference type="ChEBI" id="CHEBI:15377"/>
        <dbReference type="ChEBI" id="CHEBI:15378"/>
        <dbReference type="ChEBI" id="CHEBI:33019"/>
        <dbReference type="ChEBI" id="CHEBI:144842"/>
        <dbReference type="ChEBI" id="CHEBI:172873"/>
    </reaction>
    <physiologicalReaction direction="left-to-right" evidence="20">
        <dbReference type="Rhea" id="RHEA:67609"/>
    </physiologicalReaction>
</comment>
<dbReference type="AlphaFoldDB" id="A0AAN9YY31"/>
<name>A0AAN9YY31_9ORTH</name>
<comment type="function">
    <text evidence="23">Oxidized purine nucleoside triphosphate hydrolase which is a prominent sanitizer of the oxidized nucleotide pool. Catalyzes the hydrolysis of 2-oxo-dATP (2-hydroxy-dATP) into 2-oxo-dAMP. Also has a significant hydrolase activity toward 2-oxo-ATP, 8-oxo-dGTP and 8-oxo-dATP. Through the hydrolysis of oxidized purine nucleoside triphosphates, prevents their incorporation into DNA and the subsequent transversions A:T to C:G and G:C to T:A. Also catalyzes the hydrolysis of methylated purine nucleoside triphosphate preventing their integration into DNA. Through this antimutagenic activity protects cells from oxidative stress.</text>
</comment>
<dbReference type="InterPro" id="IPR003563">
    <property type="entry name" value="8ODP"/>
</dbReference>
<dbReference type="PROSITE" id="PS51462">
    <property type="entry name" value="NUDIX"/>
    <property type="match status" value="1"/>
</dbReference>
<comment type="cofactor">
    <cofactor evidence="1">
        <name>Mg(2+)</name>
        <dbReference type="ChEBI" id="CHEBI:18420"/>
    </cofactor>
</comment>
<dbReference type="GO" id="GO:0005737">
    <property type="term" value="C:cytoplasm"/>
    <property type="evidence" value="ECO:0007669"/>
    <property type="project" value="TreeGrafter"/>
</dbReference>
<keyword evidence="27" id="KW-1185">Reference proteome</keyword>
<keyword evidence="5" id="KW-0479">Metal-binding</keyword>
<proteinExistence type="inferred from homology"/>
<evidence type="ECO:0000256" key="10">
    <source>
        <dbReference type="ARBA" id="ARBA00024459"/>
    </source>
</evidence>
<dbReference type="SUPFAM" id="SSF55811">
    <property type="entry name" value="Nudix"/>
    <property type="match status" value="1"/>
</dbReference>
<evidence type="ECO:0000256" key="14">
    <source>
        <dbReference type="ARBA" id="ARBA00026218"/>
    </source>
</evidence>
<reference evidence="25 27" key="1">
    <citation type="submission" date="2024-03" db="EMBL/GenBank/DDBJ databases">
        <title>The genome assembly and annotation of the cricket Gryllus longicercus Weissman &amp; Gray.</title>
        <authorList>
            <person name="Szrajer S."/>
            <person name="Gray D."/>
            <person name="Ylla G."/>
        </authorList>
    </citation>
    <scope>NUCLEOTIDE SEQUENCE [LARGE SCALE GENOMIC DNA]</scope>
    <source>
        <strain evidence="25">DAG 2021-001</strain>
        <tissue evidence="25">Whole body minus gut</tissue>
    </source>
</reference>
<dbReference type="PRINTS" id="PR01403">
    <property type="entry name" value="8OXTPHPHTASE"/>
</dbReference>
<evidence type="ECO:0000313" key="25">
    <source>
        <dbReference type="EMBL" id="KAK7788961.1"/>
    </source>
</evidence>
<dbReference type="CDD" id="cd03427">
    <property type="entry name" value="NUDIX_MTH1_Nudt1"/>
    <property type="match status" value="1"/>
</dbReference>
<dbReference type="Pfam" id="PF00293">
    <property type="entry name" value="NUDIX"/>
    <property type="match status" value="1"/>
</dbReference>
<evidence type="ECO:0000256" key="23">
    <source>
        <dbReference type="ARBA" id="ARBA00053094"/>
    </source>
</evidence>
<evidence type="ECO:0000313" key="27">
    <source>
        <dbReference type="Proteomes" id="UP001378592"/>
    </source>
</evidence>
<evidence type="ECO:0000256" key="22">
    <source>
        <dbReference type="ARBA" id="ARBA00049032"/>
    </source>
</evidence>
<feature type="domain" description="Nudix hydrolase" evidence="24">
    <location>
        <begin position="3"/>
        <end position="132"/>
    </location>
</feature>
<dbReference type="GO" id="GO:0008828">
    <property type="term" value="F:dATP diphosphatase activity"/>
    <property type="evidence" value="ECO:0007669"/>
    <property type="project" value="UniProtKB-EC"/>
</dbReference>
<dbReference type="GO" id="GO:0042262">
    <property type="term" value="P:DNA protection"/>
    <property type="evidence" value="ECO:0007669"/>
    <property type="project" value="InterPro"/>
</dbReference>
<dbReference type="PANTHER" id="PTHR43758">
    <property type="entry name" value="7,8-DIHYDRO-8-OXOGUANINE TRIPHOSPHATASE"/>
    <property type="match status" value="1"/>
</dbReference>
<evidence type="ECO:0000259" key="24">
    <source>
        <dbReference type="PROSITE" id="PS51462"/>
    </source>
</evidence>
<comment type="catalytic activity">
    <reaction evidence="9">
        <text>8-oxo-dATP + H2O = 8-oxo-dAMP + diphosphate + H(+)</text>
        <dbReference type="Rhea" id="RHEA:65396"/>
        <dbReference type="ChEBI" id="CHEBI:15377"/>
        <dbReference type="ChEBI" id="CHEBI:15378"/>
        <dbReference type="ChEBI" id="CHEBI:33019"/>
        <dbReference type="ChEBI" id="CHEBI:71361"/>
        <dbReference type="ChEBI" id="CHEBI:172871"/>
    </reaction>
    <physiologicalReaction direction="left-to-right" evidence="9">
        <dbReference type="Rhea" id="RHEA:65397"/>
    </physiologicalReaction>
</comment>
<comment type="catalytic activity">
    <reaction evidence="10">
        <text>2-oxo-dATP + H2O = 2-oxo-dAMP + diphosphate + H(+)</text>
        <dbReference type="Rhea" id="RHEA:31583"/>
        <dbReference type="ChEBI" id="CHEBI:15377"/>
        <dbReference type="ChEBI" id="CHEBI:15378"/>
        <dbReference type="ChEBI" id="CHEBI:33019"/>
        <dbReference type="ChEBI" id="CHEBI:63212"/>
        <dbReference type="ChEBI" id="CHEBI:77897"/>
        <dbReference type="EC" id="3.6.1.56"/>
    </reaction>
    <physiologicalReaction direction="left-to-right" evidence="10">
        <dbReference type="Rhea" id="RHEA:31584"/>
    </physiologicalReaction>
</comment>
<comment type="similarity">
    <text evidence="3">Belongs to the Nudix hydrolase family.</text>
</comment>
<gene>
    <name evidence="25" type="ORF">R5R35_002363</name>
    <name evidence="26" type="ORF">R5R35_007456</name>
</gene>
<evidence type="ECO:0000256" key="17">
    <source>
        <dbReference type="ARBA" id="ARBA00030682"/>
    </source>
</evidence>
<comment type="catalytic activity">
    <reaction evidence="21">
        <text>O(6)-methyl-dGTP + H2O = O(6)-methyl-dGMP + diphosphate + H(+)</text>
        <dbReference type="Rhea" id="RHEA:67600"/>
        <dbReference type="ChEBI" id="CHEBI:15377"/>
        <dbReference type="ChEBI" id="CHEBI:15378"/>
        <dbReference type="ChEBI" id="CHEBI:33019"/>
        <dbReference type="ChEBI" id="CHEBI:169974"/>
        <dbReference type="ChEBI" id="CHEBI:169975"/>
    </reaction>
    <physiologicalReaction direction="left-to-right" evidence="21">
        <dbReference type="Rhea" id="RHEA:67601"/>
    </physiologicalReaction>
</comment>
<evidence type="ECO:0000256" key="6">
    <source>
        <dbReference type="ARBA" id="ARBA00022801"/>
    </source>
</evidence>
<evidence type="ECO:0000256" key="1">
    <source>
        <dbReference type="ARBA" id="ARBA00001946"/>
    </source>
</evidence>
<evidence type="ECO:0000256" key="2">
    <source>
        <dbReference type="ARBA" id="ARBA00004123"/>
    </source>
</evidence>
<dbReference type="GO" id="GO:0046872">
    <property type="term" value="F:metal ion binding"/>
    <property type="evidence" value="ECO:0007669"/>
    <property type="project" value="UniProtKB-KW"/>
</dbReference>
<protein>
    <recommendedName>
        <fullName evidence="14">Oxidized purine nucleoside triphosphate hydrolase</fullName>
        <ecNumber evidence="13">3.6.1.56</ecNumber>
    </recommendedName>
    <alternativeName>
        <fullName evidence="18">2-hydroxy-dATP diphosphatase</fullName>
    </alternativeName>
    <alternativeName>
        <fullName evidence="17">7,8-dihydro-8-oxoguanine triphosphatase</fullName>
    </alternativeName>
    <alternativeName>
        <fullName evidence="16">8-oxo-dGTPase</fullName>
    </alternativeName>
    <alternativeName>
        <fullName evidence="19">Methylated purine nucleoside triphosphate hydrolase</fullName>
    </alternativeName>
    <alternativeName>
        <fullName evidence="15">Nucleoside diphosphate-linked moiety X motif 1</fullName>
    </alternativeName>
</protein>
<dbReference type="EC" id="3.6.1.56" evidence="13"/>
<evidence type="ECO:0000256" key="11">
    <source>
        <dbReference type="ARBA" id="ARBA00024486"/>
    </source>
</evidence>
<evidence type="ECO:0000256" key="4">
    <source>
        <dbReference type="ARBA" id="ARBA00011245"/>
    </source>
</evidence>
<comment type="catalytic activity">
    <reaction evidence="11">
        <text>8-oxo-dGTP + H2O = 8-oxo-dGMP + diphosphate + H(+)</text>
        <dbReference type="Rhea" id="RHEA:31575"/>
        <dbReference type="ChEBI" id="CHEBI:15377"/>
        <dbReference type="ChEBI" id="CHEBI:15378"/>
        <dbReference type="ChEBI" id="CHEBI:33019"/>
        <dbReference type="ChEBI" id="CHEBI:63224"/>
        <dbReference type="ChEBI" id="CHEBI:77896"/>
    </reaction>
    <physiologicalReaction direction="left-to-right" evidence="11">
        <dbReference type="Rhea" id="RHEA:31576"/>
    </physiologicalReaction>
</comment>
<evidence type="ECO:0000256" key="5">
    <source>
        <dbReference type="ARBA" id="ARBA00022723"/>
    </source>
</evidence>
<evidence type="ECO:0000256" key="12">
    <source>
        <dbReference type="ARBA" id="ARBA00024596"/>
    </source>
</evidence>
<dbReference type="PANTHER" id="PTHR43758:SF2">
    <property type="entry name" value="OXIDIZED PURINE NUCLEOSIDE TRIPHOSPHATE HYDROLASE"/>
    <property type="match status" value="1"/>
</dbReference>
<evidence type="ECO:0000256" key="15">
    <source>
        <dbReference type="ARBA" id="ARBA00029673"/>
    </source>
</evidence>
<organism evidence="25 27">
    <name type="scientific">Gryllus longicercus</name>
    <dbReference type="NCBI Taxonomy" id="2509291"/>
    <lineage>
        <taxon>Eukaryota</taxon>
        <taxon>Metazoa</taxon>
        <taxon>Ecdysozoa</taxon>
        <taxon>Arthropoda</taxon>
        <taxon>Hexapoda</taxon>
        <taxon>Insecta</taxon>
        <taxon>Pterygota</taxon>
        <taxon>Neoptera</taxon>
        <taxon>Polyneoptera</taxon>
        <taxon>Orthoptera</taxon>
        <taxon>Ensifera</taxon>
        <taxon>Gryllidea</taxon>
        <taxon>Grylloidea</taxon>
        <taxon>Gryllidae</taxon>
        <taxon>Gryllinae</taxon>
        <taxon>Gryllus</taxon>
    </lineage>
</organism>
<keyword evidence="7" id="KW-0460">Magnesium</keyword>
<dbReference type="InterPro" id="IPR020084">
    <property type="entry name" value="NUDIX_hydrolase_CS"/>
</dbReference>
<evidence type="ECO:0000256" key="7">
    <source>
        <dbReference type="ARBA" id="ARBA00022842"/>
    </source>
</evidence>
<keyword evidence="8" id="KW-0539">Nucleus</keyword>
<evidence type="ECO:0000256" key="9">
    <source>
        <dbReference type="ARBA" id="ARBA00024448"/>
    </source>
</evidence>
<evidence type="ECO:0000256" key="13">
    <source>
        <dbReference type="ARBA" id="ARBA00026103"/>
    </source>
</evidence>
<dbReference type="PROSITE" id="PS00893">
    <property type="entry name" value="NUDIX_BOX"/>
    <property type="match status" value="1"/>
</dbReference>
<dbReference type="GO" id="GO:0008413">
    <property type="term" value="F:8-oxo-7,8-dihydroguanosine triphosphate pyrophosphatase activity"/>
    <property type="evidence" value="ECO:0007669"/>
    <property type="project" value="InterPro"/>
</dbReference>
<dbReference type="GO" id="GO:0005634">
    <property type="term" value="C:nucleus"/>
    <property type="evidence" value="ECO:0007669"/>
    <property type="project" value="UniProtKB-SubCell"/>
</dbReference>
<comment type="catalytic activity">
    <reaction evidence="22">
        <text>N(6)-methyl-dATP + H2O = N(6)-methyl-dAMP + diphosphate + H(+)</text>
        <dbReference type="Rhea" id="RHEA:67604"/>
        <dbReference type="ChEBI" id="CHEBI:15377"/>
        <dbReference type="ChEBI" id="CHEBI:15378"/>
        <dbReference type="ChEBI" id="CHEBI:33019"/>
        <dbReference type="ChEBI" id="CHEBI:169976"/>
        <dbReference type="ChEBI" id="CHEBI:172872"/>
    </reaction>
    <physiologicalReaction direction="left-to-right" evidence="22">
        <dbReference type="Rhea" id="RHEA:67605"/>
    </physiologicalReaction>
</comment>
<evidence type="ECO:0000256" key="19">
    <source>
        <dbReference type="ARBA" id="ARBA00032071"/>
    </source>
</evidence>
<evidence type="ECO:0000256" key="21">
    <source>
        <dbReference type="ARBA" id="ARBA00048894"/>
    </source>
</evidence>
<dbReference type="InterPro" id="IPR000086">
    <property type="entry name" value="NUDIX_hydrolase_dom"/>
</dbReference>
<comment type="subcellular location">
    <subcellularLocation>
        <location evidence="2">Nucleus</location>
    </subcellularLocation>
</comment>
<dbReference type="EMBL" id="JAZDUA010000352">
    <property type="protein sequence ID" value="KAK7794025.1"/>
    <property type="molecule type" value="Genomic_DNA"/>
</dbReference>
<comment type="subunit">
    <text evidence="4">Monomer.</text>
</comment>
<evidence type="ECO:0000256" key="20">
    <source>
        <dbReference type="ARBA" id="ARBA00048002"/>
    </source>
</evidence>
<sequence length="167" mass="19316">MSFRKRFTLALVRNAEEVLLGLKKRGFGEGKWNGFGGKVEAGESIHDAAVRELREESGLIVENLKYIGILDFEFAGDPKILEVHVFTTSQFTGQLVESDEMKPQWFSIQDVPFAKMWPDDEFWFPLFLKNEMFKGYFFYKDQDTIGHYTLSVVDELPSENISKMLEL</sequence>